<organism evidence="1 2">
    <name type="scientific">Parablautia muri</name>
    <dbReference type="NCBI Taxonomy" id="2320879"/>
    <lineage>
        <taxon>Bacteria</taxon>
        <taxon>Bacillati</taxon>
        <taxon>Bacillota</taxon>
        <taxon>Clostridia</taxon>
        <taxon>Lachnospirales</taxon>
        <taxon>Lachnospiraceae</taxon>
        <taxon>Parablautia</taxon>
    </lineage>
</organism>
<dbReference type="OrthoDB" id="2044276at2"/>
<dbReference type="EMBL" id="QZDT01000030">
    <property type="protein sequence ID" value="NBJ94106.1"/>
    <property type="molecule type" value="Genomic_DNA"/>
</dbReference>
<dbReference type="AlphaFoldDB" id="A0A9X5GTK7"/>
<accession>A0A9X5GTK7</accession>
<proteinExistence type="predicted"/>
<protein>
    <submittedName>
        <fullName evidence="1">Uncharacterized protein</fullName>
    </submittedName>
</protein>
<gene>
    <name evidence="1" type="ORF">D5281_16310</name>
</gene>
<sequence>MENQYFNEALQNFVKDFAYGGAIRHLVDLGYDTDKIIKEYHYPLSRDAIDKIVKEHLAGKRNSSDH</sequence>
<comment type="caution">
    <text evidence="1">The sequence shown here is derived from an EMBL/GenBank/DDBJ whole genome shotgun (WGS) entry which is preliminary data.</text>
</comment>
<evidence type="ECO:0000313" key="1">
    <source>
        <dbReference type="EMBL" id="NBJ94106.1"/>
    </source>
</evidence>
<name>A0A9X5GTK7_9FIRM</name>
<reference evidence="1" key="1">
    <citation type="submission" date="2018-09" db="EMBL/GenBank/DDBJ databases">
        <title>Murine metabolic-syndrome-specific gut microbial biobank.</title>
        <authorList>
            <person name="Liu C."/>
        </authorList>
    </citation>
    <scope>NUCLEOTIDE SEQUENCE</scope>
    <source>
        <strain evidence="1">D42-62</strain>
    </source>
</reference>
<evidence type="ECO:0000313" key="2">
    <source>
        <dbReference type="Proteomes" id="UP001154420"/>
    </source>
</evidence>
<dbReference type="Proteomes" id="UP001154420">
    <property type="component" value="Unassembled WGS sequence"/>
</dbReference>
<keyword evidence="2" id="KW-1185">Reference proteome</keyword>
<dbReference type="RefSeq" id="WP_160561146.1">
    <property type="nucleotide sequence ID" value="NZ_QZDT01000030.1"/>
</dbReference>